<gene>
    <name evidence="2" type="ORF">AVDCRST_MAG54-2416</name>
</gene>
<protein>
    <submittedName>
        <fullName evidence="2">Heme A synthase, cytochrome oxidase biogenesis protein Cox15-CtaA</fullName>
    </submittedName>
</protein>
<accession>A0A6J4ITF1</accession>
<proteinExistence type="predicted"/>
<feature type="compositionally biased region" description="Basic residues" evidence="1">
    <location>
        <begin position="166"/>
        <end position="205"/>
    </location>
</feature>
<reference evidence="2" key="1">
    <citation type="submission" date="2020-02" db="EMBL/GenBank/DDBJ databases">
        <authorList>
            <person name="Meier V. D."/>
        </authorList>
    </citation>
    <scope>NUCLEOTIDE SEQUENCE</scope>
    <source>
        <strain evidence="2">AVDCRST_MAG54</strain>
    </source>
</reference>
<evidence type="ECO:0000313" key="2">
    <source>
        <dbReference type="EMBL" id="CAA9259635.1"/>
    </source>
</evidence>
<feature type="non-terminal residue" evidence="2">
    <location>
        <position position="242"/>
    </location>
</feature>
<evidence type="ECO:0000256" key="1">
    <source>
        <dbReference type="SAM" id="MobiDB-lite"/>
    </source>
</evidence>
<feature type="compositionally biased region" description="Basic residues" evidence="1">
    <location>
        <begin position="142"/>
        <end position="153"/>
    </location>
</feature>
<dbReference type="EMBL" id="CADCTH010000311">
    <property type="protein sequence ID" value="CAA9259635.1"/>
    <property type="molecule type" value="Genomic_DNA"/>
</dbReference>
<sequence length="242" mass="26724">AGAPPRHAAPPHAGPRDGRRRRSGRHRGHRCRRARDRVGPRLPDVAAVLPRQPRPRPAPRDRRAAPVGGVRQPAARHRAGDRHRGVPARGAERPPAPAPPRAAGRGGAARRGRAGRDRRDHRARRAGLVHGRTALPRDHPAHLARRPARARVLPHRDGRPAGHPLAPRRPRRAARAARRVRGGPRRPAPRRHPRHRRGPARRRRRDPAPGRDPAADAGDRPRAPALRVPRAARGRRLHGPRG</sequence>
<name>A0A6J4ITF1_9PSEU</name>
<feature type="region of interest" description="Disordered" evidence="1">
    <location>
        <begin position="1"/>
        <end position="242"/>
    </location>
</feature>
<feature type="compositionally biased region" description="Basic and acidic residues" evidence="1">
    <location>
        <begin position="206"/>
        <end position="222"/>
    </location>
</feature>
<dbReference type="AlphaFoldDB" id="A0A6J4ITF1"/>
<feature type="non-terminal residue" evidence="2">
    <location>
        <position position="1"/>
    </location>
</feature>
<organism evidence="2">
    <name type="scientific">uncultured Actinomycetospora sp</name>
    <dbReference type="NCBI Taxonomy" id="1135996"/>
    <lineage>
        <taxon>Bacteria</taxon>
        <taxon>Bacillati</taxon>
        <taxon>Actinomycetota</taxon>
        <taxon>Actinomycetes</taxon>
        <taxon>Pseudonocardiales</taxon>
        <taxon>Pseudonocardiaceae</taxon>
        <taxon>Actinomycetospora</taxon>
        <taxon>environmental samples</taxon>
    </lineage>
</organism>
<feature type="compositionally biased region" description="Basic residues" evidence="1">
    <location>
        <begin position="18"/>
        <end position="35"/>
    </location>
</feature>
<feature type="compositionally biased region" description="Basic residues" evidence="1">
    <location>
        <begin position="230"/>
        <end position="242"/>
    </location>
</feature>